<dbReference type="PROSITE" id="PS51257">
    <property type="entry name" value="PROKAR_LIPOPROTEIN"/>
    <property type="match status" value="1"/>
</dbReference>
<dbReference type="PANTHER" id="PTHR28163:SF1">
    <property type="entry name" value="PROTEIN PET117 HOMOLOG, MITOCHONDRIAL"/>
    <property type="match status" value="1"/>
</dbReference>
<organism evidence="6 7">
    <name type="scientific">Hypothenemus hampei</name>
    <name type="common">Coffee berry borer</name>
    <dbReference type="NCBI Taxonomy" id="57062"/>
    <lineage>
        <taxon>Eukaryota</taxon>
        <taxon>Metazoa</taxon>
        <taxon>Ecdysozoa</taxon>
        <taxon>Arthropoda</taxon>
        <taxon>Hexapoda</taxon>
        <taxon>Insecta</taxon>
        <taxon>Pterygota</taxon>
        <taxon>Neoptera</taxon>
        <taxon>Endopterygota</taxon>
        <taxon>Coleoptera</taxon>
        <taxon>Polyphaga</taxon>
        <taxon>Cucujiformia</taxon>
        <taxon>Curculionidae</taxon>
        <taxon>Scolytinae</taxon>
        <taxon>Hypothenemus</taxon>
    </lineage>
</organism>
<name>A0ABD1ENN6_HYPHA</name>
<evidence type="ECO:0000256" key="4">
    <source>
        <dbReference type="ARBA" id="ARBA00023128"/>
    </source>
</evidence>
<evidence type="ECO:0000313" key="7">
    <source>
        <dbReference type="Proteomes" id="UP001566132"/>
    </source>
</evidence>
<sequence>MSLTSKVALGGSIVFACGMIYYVHYKQYSDRQQLHQGVIRDIERRQRRKTENLLNLQKQIDLAKELRMQELNSDDVT</sequence>
<evidence type="ECO:0000256" key="3">
    <source>
        <dbReference type="ARBA" id="ARBA00022946"/>
    </source>
</evidence>
<evidence type="ECO:0000313" key="6">
    <source>
        <dbReference type="EMBL" id="KAL1498110.1"/>
    </source>
</evidence>
<keyword evidence="5" id="KW-0812">Transmembrane</keyword>
<comment type="subcellular location">
    <subcellularLocation>
        <location evidence="1">Mitochondrion</location>
    </subcellularLocation>
</comment>
<dbReference type="AlphaFoldDB" id="A0ABD1ENN6"/>
<dbReference type="Proteomes" id="UP001566132">
    <property type="component" value="Unassembled WGS sequence"/>
</dbReference>
<dbReference type="PANTHER" id="PTHR28163">
    <property type="entry name" value="PROTEIN PET117 HOMOLOG, MITOCHONDRIAL"/>
    <property type="match status" value="1"/>
</dbReference>
<keyword evidence="5" id="KW-1133">Transmembrane helix</keyword>
<comment type="similarity">
    <text evidence="2">Belongs to the PET117 family.</text>
</comment>
<dbReference type="InterPro" id="IPR031568">
    <property type="entry name" value="Pet117"/>
</dbReference>
<dbReference type="EMBL" id="JBDJPC010000006">
    <property type="protein sequence ID" value="KAL1498110.1"/>
    <property type="molecule type" value="Genomic_DNA"/>
</dbReference>
<accession>A0ABD1ENN6</accession>
<feature type="transmembrane region" description="Helical" evidence="5">
    <location>
        <begin position="6"/>
        <end position="23"/>
    </location>
</feature>
<keyword evidence="7" id="KW-1185">Reference proteome</keyword>
<proteinExistence type="inferred from homology"/>
<evidence type="ECO:0000256" key="2">
    <source>
        <dbReference type="ARBA" id="ARBA00008197"/>
    </source>
</evidence>
<dbReference type="GO" id="GO:0005739">
    <property type="term" value="C:mitochondrion"/>
    <property type="evidence" value="ECO:0007669"/>
    <property type="project" value="UniProtKB-SubCell"/>
</dbReference>
<evidence type="ECO:0000256" key="5">
    <source>
        <dbReference type="SAM" id="Phobius"/>
    </source>
</evidence>
<gene>
    <name evidence="6" type="ORF">ABEB36_008964</name>
</gene>
<keyword evidence="4" id="KW-0496">Mitochondrion</keyword>
<keyword evidence="3" id="KW-0809">Transit peptide</keyword>
<dbReference type="Pfam" id="PF15786">
    <property type="entry name" value="PET117"/>
    <property type="match status" value="1"/>
</dbReference>
<keyword evidence="5" id="KW-0472">Membrane</keyword>
<reference evidence="6 7" key="1">
    <citation type="submission" date="2024-05" db="EMBL/GenBank/DDBJ databases">
        <title>Genetic variation in Jamaican populations of the coffee berry borer (Hypothenemus hampei).</title>
        <authorList>
            <person name="Errbii M."/>
            <person name="Myrie A."/>
        </authorList>
    </citation>
    <scope>NUCLEOTIDE SEQUENCE [LARGE SCALE GENOMIC DNA]</scope>
    <source>
        <strain evidence="6">JA-Hopewell-2020-01-JO</strain>
        <tissue evidence="6">Whole body</tissue>
    </source>
</reference>
<evidence type="ECO:0000256" key="1">
    <source>
        <dbReference type="ARBA" id="ARBA00004173"/>
    </source>
</evidence>
<comment type="caution">
    <text evidence="6">The sequence shown here is derived from an EMBL/GenBank/DDBJ whole genome shotgun (WGS) entry which is preliminary data.</text>
</comment>
<protein>
    <submittedName>
        <fullName evidence="6">Uncharacterized protein</fullName>
    </submittedName>
</protein>